<dbReference type="InterPro" id="IPR008462">
    <property type="entry name" value="CsbD"/>
</dbReference>
<dbReference type="Gene3D" id="1.10.1470.10">
    <property type="entry name" value="YjbJ"/>
    <property type="match status" value="1"/>
</dbReference>
<evidence type="ECO:0000313" key="4">
    <source>
        <dbReference type="Proteomes" id="UP000242418"/>
    </source>
</evidence>
<dbReference type="PANTHER" id="PTHR34977">
    <property type="entry name" value="UPF0337 PROTEIN YJBJ"/>
    <property type="match status" value="1"/>
</dbReference>
<dbReference type="SUPFAM" id="SSF69047">
    <property type="entry name" value="Hypothetical protein YjbJ"/>
    <property type="match status" value="1"/>
</dbReference>
<name>A0AB37ZCU5_9PSED</name>
<accession>A0AB37ZCU5</accession>
<dbReference type="PANTHER" id="PTHR34977:SF1">
    <property type="entry name" value="UPF0337 PROTEIN YJBJ"/>
    <property type="match status" value="1"/>
</dbReference>
<reference evidence="3 4" key="1">
    <citation type="submission" date="2016-10" db="EMBL/GenBank/DDBJ databases">
        <authorList>
            <person name="Varghese N."/>
            <person name="Submissions S."/>
        </authorList>
    </citation>
    <scope>NUCLEOTIDE SEQUENCE [LARGE SCALE GENOMIC DNA]</scope>
    <source>
        <strain evidence="3 4">DSM 17833</strain>
    </source>
</reference>
<proteinExistence type="inferred from homology"/>
<organism evidence="3 4">
    <name type="scientific">Pseudomonas peli</name>
    <dbReference type="NCBI Taxonomy" id="592361"/>
    <lineage>
        <taxon>Bacteria</taxon>
        <taxon>Pseudomonadati</taxon>
        <taxon>Pseudomonadota</taxon>
        <taxon>Gammaproteobacteria</taxon>
        <taxon>Pseudomonadales</taxon>
        <taxon>Pseudomonadaceae</taxon>
        <taxon>Pseudomonas</taxon>
    </lineage>
</organism>
<comment type="caution">
    <text evidence="3">The sequence shown here is derived from an EMBL/GenBank/DDBJ whole genome shotgun (WGS) entry which is preliminary data.</text>
</comment>
<comment type="similarity">
    <text evidence="1">Belongs to the UPF0337 (CsbD) family.</text>
</comment>
<dbReference type="Pfam" id="PF05532">
    <property type="entry name" value="CsbD"/>
    <property type="match status" value="1"/>
</dbReference>
<dbReference type="Proteomes" id="UP000242418">
    <property type="component" value="Unassembled WGS sequence"/>
</dbReference>
<gene>
    <name evidence="3" type="ORF">SAMN05216370_4175</name>
</gene>
<dbReference type="EMBL" id="FMTL01000006">
    <property type="protein sequence ID" value="SCW86962.1"/>
    <property type="molecule type" value="Genomic_DNA"/>
</dbReference>
<protein>
    <submittedName>
        <fullName evidence="3">Uncharacterized conserved protein YjbJ, UPF0337 family</fullName>
    </submittedName>
</protein>
<dbReference type="AlphaFoldDB" id="A0AB37ZCU5"/>
<dbReference type="InterPro" id="IPR050423">
    <property type="entry name" value="UPF0337_stress_rsp"/>
</dbReference>
<keyword evidence="4" id="KW-1185">Reference proteome</keyword>
<sequence>MEACKALRWAWQPLNDEDKQMNADVIKGKWKQINGRIKERWGNLTDDDLNVAEGHSEYLAGKLQERYGWTKEKAQDELRDFSSKL</sequence>
<evidence type="ECO:0000256" key="1">
    <source>
        <dbReference type="ARBA" id="ARBA00009129"/>
    </source>
</evidence>
<dbReference type="InterPro" id="IPR036629">
    <property type="entry name" value="YjbJ_sf"/>
</dbReference>
<evidence type="ECO:0000313" key="3">
    <source>
        <dbReference type="EMBL" id="SCW86962.1"/>
    </source>
</evidence>
<evidence type="ECO:0000259" key="2">
    <source>
        <dbReference type="Pfam" id="PF05532"/>
    </source>
</evidence>
<feature type="domain" description="CsbD-like" evidence="2">
    <location>
        <begin position="24"/>
        <end position="76"/>
    </location>
</feature>